<dbReference type="SMART" id="SM00903">
    <property type="entry name" value="Flavin_Reduct"/>
    <property type="match status" value="1"/>
</dbReference>
<reference evidence="5" key="1">
    <citation type="journal article" date="2015" name="Nature">
        <title>Complex archaea that bridge the gap between prokaryotes and eukaryotes.</title>
        <authorList>
            <person name="Spang A."/>
            <person name="Saw J.H."/>
            <person name="Jorgensen S.L."/>
            <person name="Zaremba-Niedzwiedzka K."/>
            <person name="Martijn J."/>
            <person name="Lind A.E."/>
            <person name="van Eijk R."/>
            <person name="Schleper C."/>
            <person name="Guy L."/>
            <person name="Ettema T.J."/>
        </authorList>
    </citation>
    <scope>NUCLEOTIDE SEQUENCE</scope>
</reference>
<comment type="similarity">
    <text evidence="3">Belongs to the flavoredoxin family.</text>
</comment>
<feature type="domain" description="Flavin reductase like" evidence="4">
    <location>
        <begin position="10"/>
        <end position="157"/>
    </location>
</feature>
<accession>A0A0F9WF91</accession>
<dbReference type="InterPro" id="IPR052174">
    <property type="entry name" value="Flavoredoxin"/>
</dbReference>
<comment type="caution">
    <text evidence="5">The sequence shown here is derived from an EMBL/GenBank/DDBJ whole genome shotgun (WGS) entry which is preliminary data.</text>
</comment>
<evidence type="ECO:0000256" key="2">
    <source>
        <dbReference type="ARBA" id="ARBA00022630"/>
    </source>
</evidence>
<dbReference type="PANTHER" id="PTHR43567">
    <property type="entry name" value="FLAVOREDOXIN-RELATED-RELATED"/>
    <property type="match status" value="1"/>
</dbReference>
<dbReference type="InterPro" id="IPR012349">
    <property type="entry name" value="Split_barrel_FMN-bd"/>
</dbReference>
<dbReference type="EMBL" id="LAZR01000003">
    <property type="protein sequence ID" value="KKO11158.1"/>
    <property type="molecule type" value="Genomic_DNA"/>
</dbReference>
<evidence type="ECO:0000313" key="5">
    <source>
        <dbReference type="EMBL" id="KKO11158.1"/>
    </source>
</evidence>
<dbReference type="SUPFAM" id="SSF50475">
    <property type="entry name" value="FMN-binding split barrel"/>
    <property type="match status" value="1"/>
</dbReference>
<dbReference type="GO" id="GO:0010181">
    <property type="term" value="F:FMN binding"/>
    <property type="evidence" value="ECO:0007669"/>
    <property type="project" value="InterPro"/>
</dbReference>
<evidence type="ECO:0000256" key="3">
    <source>
        <dbReference type="ARBA" id="ARBA00038054"/>
    </source>
</evidence>
<dbReference type="PANTHER" id="PTHR43567:SF1">
    <property type="entry name" value="FLAVOREDOXIN"/>
    <property type="match status" value="1"/>
</dbReference>
<dbReference type="Gene3D" id="2.30.110.10">
    <property type="entry name" value="Electron Transport, Fmn-binding Protein, Chain A"/>
    <property type="match status" value="1"/>
</dbReference>
<dbReference type="Pfam" id="PF01613">
    <property type="entry name" value="Flavin_Reduct"/>
    <property type="match status" value="1"/>
</dbReference>
<dbReference type="AlphaFoldDB" id="A0A0F9WF91"/>
<gene>
    <name evidence="5" type="ORF">LCGC14_0016340</name>
</gene>
<name>A0A0F9WF91_9ZZZZ</name>
<sequence length="189" mass="20041">MKKIQIAPARPVYPSPAALITSVDSAGRANIITLAEVFNISIANPVIVGIAIRPATFSHGLIVETGQFVVNQPTAAMAKQVDQCGSTSGRDGVDKFARFGLTPLPAAVVKPPLIAECPVNVECELTGRQTVGDHDLFLGEVVAVHVDEDKLDADGHILTDRLDPLAYIEGDYWSLGQAFAKHGFSGPIE</sequence>
<protein>
    <recommendedName>
        <fullName evidence="4">Flavin reductase like domain-containing protein</fullName>
    </recommendedName>
</protein>
<organism evidence="5">
    <name type="scientific">marine sediment metagenome</name>
    <dbReference type="NCBI Taxonomy" id="412755"/>
    <lineage>
        <taxon>unclassified sequences</taxon>
        <taxon>metagenomes</taxon>
        <taxon>ecological metagenomes</taxon>
    </lineage>
</organism>
<comment type="cofactor">
    <cofactor evidence="1">
        <name>FMN</name>
        <dbReference type="ChEBI" id="CHEBI:58210"/>
    </cofactor>
</comment>
<evidence type="ECO:0000259" key="4">
    <source>
        <dbReference type="SMART" id="SM00903"/>
    </source>
</evidence>
<proteinExistence type="inferred from homology"/>
<dbReference type="InterPro" id="IPR002563">
    <property type="entry name" value="Flavin_Rdtase-like_dom"/>
</dbReference>
<evidence type="ECO:0000256" key="1">
    <source>
        <dbReference type="ARBA" id="ARBA00001917"/>
    </source>
</evidence>
<keyword evidence="2" id="KW-0285">Flavoprotein</keyword>